<dbReference type="SUPFAM" id="SSF63380">
    <property type="entry name" value="Riboflavin synthase domain-like"/>
    <property type="match status" value="1"/>
</dbReference>
<feature type="domain" description="FAD-binding FR-type" evidence="10">
    <location>
        <begin position="6"/>
        <end position="111"/>
    </location>
</feature>
<dbReference type="PANTHER" id="PTHR47354:SF8">
    <property type="entry name" value="1,2-PHENYLACETYL-COA EPOXIDASE, SUBUNIT E"/>
    <property type="match status" value="1"/>
</dbReference>
<dbReference type="InterPro" id="IPR006058">
    <property type="entry name" value="2Fe2S_fd_BS"/>
</dbReference>
<evidence type="ECO:0000259" key="9">
    <source>
        <dbReference type="PROSITE" id="PS51085"/>
    </source>
</evidence>
<keyword evidence="5" id="KW-0274">FAD</keyword>
<dbReference type="Gene3D" id="3.40.50.80">
    <property type="entry name" value="Nucleotide-binding domain of ferredoxin-NADP reductase (FNR) module"/>
    <property type="match status" value="1"/>
</dbReference>
<evidence type="ECO:0000256" key="5">
    <source>
        <dbReference type="ARBA" id="ARBA00022827"/>
    </source>
</evidence>
<dbReference type="Gene3D" id="2.40.30.10">
    <property type="entry name" value="Translation factors"/>
    <property type="match status" value="1"/>
</dbReference>
<dbReference type="OrthoDB" id="9796486at2"/>
<dbReference type="InterPro" id="IPR039261">
    <property type="entry name" value="FNR_nucleotide-bd"/>
</dbReference>
<evidence type="ECO:0000313" key="11">
    <source>
        <dbReference type="EMBL" id="SEH72038.1"/>
    </source>
</evidence>
<dbReference type="PANTHER" id="PTHR47354">
    <property type="entry name" value="NADH OXIDOREDUCTASE HCR"/>
    <property type="match status" value="1"/>
</dbReference>
<evidence type="ECO:0000256" key="7">
    <source>
        <dbReference type="ARBA" id="ARBA00023004"/>
    </source>
</evidence>
<dbReference type="GO" id="GO:0050660">
    <property type="term" value="F:flavin adenine dinucleotide binding"/>
    <property type="evidence" value="ECO:0007669"/>
    <property type="project" value="TreeGrafter"/>
</dbReference>
<evidence type="ECO:0000256" key="1">
    <source>
        <dbReference type="ARBA" id="ARBA00001974"/>
    </source>
</evidence>
<comment type="cofactor">
    <cofactor evidence="1">
        <name>FAD</name>
        <dbReference type="ChEBI" id="CHEBI:57692"/>
    </cofactor>
</comment>
<keyword evidence="3" id="KW-0001">2Fe-2S</keyword>
<dbReference type="GO" id="GO:0046872">
    <property type="term" value="F:metal ion binding"/>
    <property type="evidence" value="ECO:0007669"/>
    <property type="project" value="UniProtKB-KW"/>
</dbReference>
<gene>
    <name evidence="11" type="ORF">SAMN04489835_3265</name>
</gene>
<dbReference type="InterPro" id="IPR001041">
    <property type="entry name" value="2Fe-2S_ferredoxin-type"/>
</dbReference>
<keyword evidence="4" id="KW-0479">Metal-binding</keyword>
<evidence type="ECO:0000256" key="8">
    <source>
        <dbReference type="ARBA" id="ARBA00023014"/>
    </source>
</evidence>
<dbReference type="PROSITE" id="PS00197">
    <property type="entry name" value="2FE2S_FER_1"/>
    <property type="match status" value="1"/>
</dbReference>
<dbReference type="SUPFAM" id="SSF54292">
    <property type="entry name" value="2Fe-2S ferredoxin-like"/>
    <property type="match status" value="1"/>
</dbReference>
<dbReference type="InterPro" id="IPR017927">
    <property type="entry name" value="FAD-bd_FR_type"/>
</dbReference>
<dbReference type="Pfam" id="PF00175">
    <property type="entry name" value="NAD_binding_1"/>
    <property type="match status" value="1"/>
</dbReference>
<proteinExistence type="predicted"/>
<evidence type="ECO:0000256" key="3">
    <source>
        <dbReference type="ARBA" id="ARBA00022714"/>
    </source>
</evidence>
<dbReference type="PROSITE" id="PS51384">
    <property type="entry name" value="FAD_FR"/>
    <property type="match status" value="1"/>
</dbReference>
<keyword evidence="12" id="KW-1185">Reference proteome</keyword>
<dbReference type="InterPro" id="IPR050415">
    <property type="entry name" value="MRET"/>
</dbReference>
<dbReference type="SUPFAM" id="SSF52343">
    <property type="entry name" value="Ferredoxin reductase-like, C-terminal NADP-linked domain"/>
    <property type="match status" value="1"/>
</dbReference>
<evidence type="ECO:0000259" key="10">
    <source>
        <dbReference type="PROSITE" id="PS51384"/>
    </source>
</evidence>
<dbReference type="AlphaFoldDB" id="A0A1H6KA33"/>
<keyword evidence="7" id="KW-0408">Iron</keyword>
<reference evidence="12" key="1">
    <citation type="submission" date="2016-10" db="EMBL/GenBank/DDBJ databases">
        <authorList>
            <person name="Varghese N."/>
            <person name="Submissions S."/>
        </authorList>
    </citation>
    <scope>NUCLEOTIDE SEQUENCE [LARGE SCALE GENOMIC DNA]</scope>
    <source>
        <strain evidence="12">DSM 45405</strain>
    </source>
</reference>
<dbReference type="InterPro" id="IPR001709">
    <property type="entry name" value="Flavoprot_Pyr_Nucl_cyt_Rdtase"/>
</dbReference>
<dbReference type="PRINTS" id="PR00371">
    <property type="entry name" value="FPNCR"/>
</dbReference>
<organism evidence="11 12">
    <name type="scientific">Mycolicibacterium rutilum</name>
    <name type="common">Mycobacterium rutilum</name>
    <dbReference type="NCBI Taxonomy" id="370526"/>
    <lineage>
        <taxon>Bacteria</taxon>
        <taxon>Bacillati</taxon>
        <taxon>Actinomycetota</taxon>
        <taxon>Actinomycetes</taxon>
        <taxon>Mycobacteriales</taxon>
        <taxon>Mycobacteriaceae</taxon>
        <taxon>Mycolicibacterium</taxon>
    </lineage>
</organism>
<dbReference type="GO" id="GO:0016491">
    <property type="term" value="F:oxidoreductase activity"/>
    <property type="evidence" value="ECO:0007669"/>
    <property type="project" value="UniProtKB-KW"/>
</dbReference>
<dbReference type="GO" id="GO:0051537">
    <property type="term" value="F:2 iron, 2 sulfur cluster binding"/>
    <property type="evidence" value="ECO:0007669"/>
    <property type="project" value="UniProtKB-KW"/>
</dbReference>
<evidence type="ECO:0000256" key="2">
    <source>
        <dbReference type="ARBA" id="ARBA00022630"/>
    </source>
</evidence>
<dbReference type="InterPro" id="IPR001433">
    <property type="entry name" value="OxRdtase_FAD/NAD-bd"/>
</dbReference>
<dbReference type="Pfam" id="PF00970">
    <property type="entry name" value="FAD_binding_6"/>
    <property type="match status" value="1"/>
</dbReference>
<dbReference type="RefSeq" id="WP_083410584.1">
    <property type="nucleotide sequence ID" value="NZ_LT629971.1"/>
</dbReference>
<protein>
    <submittedName>
        <fullName evidence="11">Ferredoxin-NADP reductase</fullName>
    </submittedName>
</protein>
<name>A0A1H6KA33_MYCRU</name>
<accession>A0A1H6KA33</accession>
<dbReference type="InterPro" id="IPR017938">
    <property type="entry name" value="Riboflavin_synthase-like_b-brl"/>
</dbReference>
<dbReference type="InterPro" id="IPR036010">
    <property type="entry name" value="2Fe-2S_ferredoxin-like_sf"/>
</dbReference>
<dbReference type="PRINTS" id="PR00410">
    <property type="entry name" value="PHEHYDRXLASE"/>
</dbReference>
<dbReference type="InterPro" id="IPR008333">
    <property type="entry name" value="Cbr1-like_FAD-bd_dom"/>
</dbReference>
<dbReference type="CDD" id="cd06214">
    <property type="entry name" value="PA_degradation_oxidoreductase_like"/>
    <property type="match status" value="1"/>
</dbReference>
<keyword evidence="6" id="KW-0560">Oxidoreductase</keyword>
<sequence>MSEQVAEFAPLRIKRVVRETRDAVSLVLDVPEYCSQRFRYQAGQFLTLRVQVGADHHQRCYSMSSSPHLGEELRITVKRDPGGVVSNWLNDTAVEGGEIHAAPPDGRFVLGENTRDIVAFAGGSGITPIFSLIGSVLASAGRRVRLFYANRSPESVIFGEALSALAEANPDRLTVVHHFDEQGGVVTPSAVEAFVDAAADADYYICGPGPFMDTVSDALLGTGVARDRLHLERFEVAPASADVVEAAQQTEEVIIELDRKKITAPYRAGNTLLQTARIAGLRAPSSCETGSCGTCMARLESGSARMLNNDALDDDEVAEGWVLTCQSLPTSRSVHVVYE</sequence>
<keyword evidence="2" id="KW-0285">Flavoprotein</keyword>
<dbReference type="Pfam" id="PF00111">
    <property type="entry name" value="Fer2"/>
    <property type="match status" value="1"/>
</dbReference>
<dbReference type="STRING" id="370526.SAMN04489835_3265"/>
<dbReference type="InterPro" id="IPR012675">
    <property type="entry name" value="Beta-grasp_dom_sf"/>
</dbReference>
<dbReference type="EMBL" id="LT629971">
    <property type="protein sequence ID" value="SEH72038.1"/>
    <property type="molecule type" value="Genomic_DNA"/>
</dbReference>
<keyword evidence="8" id="KW-0411">Iron-sulfur</keyword>
<evidence type="ECO:0000256" key="4">
    <source>
        <dbReference type="ARBA" id="ARBA00022723"/>
    </source>
</evidence>
<dbReference type="CDD" id="cd00207">
    <property type="entry name" value="fer2"/>
    <property type="match status" value="1"/>
</dbReference>
<evidence type="ECO:0000256" key="6">
    <source>
        <dbReference type="ARBA" id="ARBA00023002"/>
    </source>
</evidence>
<dbReference type="Gene3D" id="3.10.20.30">
    <property type="match status" value="1"/>
</dbReference>
<dbReference type="Proteomes" id="UP000182915">
    <property type="component" value="Chromosome I"/>
</dbReference>
<dbReference type="PROSITE" id="PS51085">
    <property type="entry name" value="2FE2S_FER_2"/>
    <property type="match status" value="1"/>
</dbReference>
<feature type="domain" description="2Fe-2S ferredoxin-type" evidence="9">
    <location>
        <begin position="251"/>
        <end position="339"/>
    </location>
</feature>
<evidence type="ECO:0000313" key="12">
    <source>
        <dbReference type="Proteomes" id="UP000182915"/>
    </source>
</evidence>